<dbReference type="Gene3D" id="3.40.50.150">
    <property type="entry name" value="Vaccinia Virus protein VP39"/>
    <property type="match status" value="1"/>
</dbReference>
<reference evidence="5" key="1">
    <citation type="journal article" date="2020" name="mSystems">
        <title>Genome- and Community-Level Interaction Insights into Carbon Utilization and Element Cycling Functions of Hydrothermarchaeota in Hydrothermal Sediment.</title>
        <authorList>
            <person name="Zhou Z."/>
            <person name="Liu Y."/>
            <person name="Xu W."/>
            <person name="Pan J."/>
            <person name="Luo Z.H."/>
            <person name="Li M."/>
        </authorList>
    </citation>
    <scope>NUCLEOTIDE SEQUENCE [LARGE SCALE GENOMIC DNA]</scope>
    <source>
        <strain evidence="5">HyVt-493</strain>
    </source>
</reference>
<comment type="caution">
    <text evidence="5">The sequence shown here is derived from an EMBL/GenBank/DDBJ whole genome shotgun (WGS) entry which is preliminary data.</text>
</comment>
<keyword evidence="3" id="KW-0808">Transferase</keyword>
<dbReference type="CDD" id="cd02440">
    <property type="entry name" value="AdoMet_MTases"/>
    <property type="match status" value="1"/>
</dbReference>
<name>A0A7V2WV84_LEUMU</name>
<accession>A0A7V2WV84</accession>
<organism evidence="5">
    <name type="scientific">Leucothrix mucor</name>
    <dbReference type="NCBI Taxonomy" id="45248"/>
    <lineage>
        <taxon>Bacteria</taxon>
        <taxon>Pseudomonadati</taxon>
        <taxon>Pseudomonadota</taxon>
        <taxon>Gammaproteobacteria</taxon>
        <taxon>Thiotrichales</taxon>
        <taxon>Thiotrichaceae</taxon>
        <taxon>Leucothrix</taxon>
    </lineage>
</organism>
<dbReference type="SUPFAM" id="SSF53335">
    <property type="entry name" value="S-adenosyl-L-methionine-dependent methyltransferases"/>
    <property type="match status" value="1"/>
</dbReference>
<gene>
    <name evidence="5" type="ORF">ENJ51_07285</name>
</gene>
<protein>
    <submittedName>
        <fullName evidence="5">Methyltransferase domain-containing protein</fullName>
    </submittedName>
</protein>
<evidence type="ECO:0000256" key="1">
    <source>
        <dbReference type="ARBA" id="ARBA00022553"/>
    </source>
</evidence>
<dbReference type="GO" id="GO:0032259">
    <property type="term" value="P:methylation"/>
    <property type="evidence" value="ECO:0007669"/>
    <property type="project" value="UniProtKB-KW"/>
</dbReference>
<evidence type="ECO:0000256" key="2">
    <source>
        <dbReference type="ARBA" id="ARBA00022603"/>
    </source>
</evidence>
<keyword evidence="2 5" id="KW-0489">Methyltransferase</keyword>
<sequence length="201" mass="23136">MTNLNTVDWEHFYQNGKTGWDRGDISPNLNYWLENQQLEPCRILIPGCGNGYEVLHLAEKGFDVVAIDIAPTAVDNLNKALTDNKLKADVILADFFSWNPDKPFDAIYEQTSLCALSPEQWQLYEKCLYNWLKSDGKLLAQFMQTDAEGGPPYHCEIGDMTELFDASRWQWSEEHTTEAIHSAGKRERVYLLSRKLSENRK</sequence>
<dbReference type="InterPro" id="IPR029063">
    <property type="entry name" value="SAM-dependent_MTases_sf"/>
</dbReference>
<keyword evidence="4" id="KW-0949">S-adenosyl-L-methionine</keyword>
<dbReference type="InterPro" id="IPR008854">
    <property type="entry name" value="TPMT"/>
</dbReference>
<dbReference type="Proteomes" id="UP000885750">
    <property type="component" value="Unassembled WGS sequence"/>
</dbReference>
<dbReference type="PROSITE" id="PS51585">
    <property type="entry name" value="SAM_MT_TPMT"/>
    <property type="match status" value="1"/>
</dbReference>
<evidence type="ECO:0000256" key="4">
    <source>
        <dbReference type="ARBA" id="ARBA00022691"/>
    </source>
</evidence>
<evidence type="ECO:0000313" key="5">
    <source>
        <dbReference type="EMBL" id="HFC92599.1"/>
    </source>
</evidence>
<dbReference type="Pfam" id="PF05724">
    <property type="entry name" value="TPMT"/>
    <property type="match status" value="1"/>
</dbReference>
<dbReference type="PANTHER" id="PTHR32183:SF6">
    <property type="entry name" value="CYSTEINE SULFINATE DESULFINASE_CYSTEINE DESULFURASE AND RELATED ENZYMES"/>
    <property type="match status" value="1"/>
</dbReference>
<keyword evidence="1" id="KW-0597">Phosphoprotein</keyword>
<dbReference type="EMBL" id="DRMS01000270">
    <property type="protein sequence ID" value="HFC92599.1"/>
    <property type="molecule type" value="Genomic_DNA"/>
</dbReference>
<proteinExistence type="predicted"/>
<dbReference type="GO" id="GO:0008757">
    <property type="term" value="F:S-adenosylmethionine-dependent methyltransferase activity"/>
    <property type="evidence" value="ECO:0007669"/>
    <property type="project" value="InterPro"/>
</dbReference>
<dbReference type="PANTHER" id="PTHR32183">
    <property type="match status" value="1"/>
</dbReference>
<evidence type="ECO:0000256" key="3">
    <source>
        <dbReference type="ARBA" id="ARBA00022679"/>
    </source>
</evidence>
<dbReference type="AlphaFoldDB" id="A0A7V2WV84"/>